<dbReference type="OrthoDB" id="5599552at2759"/>
<name>A0A9W8HDU0_9FUNG</name>
<comment type="subcellular location">
    <subcellularLocation>
        <location evidence="1">Nucleus</location>
    </subcellularLocation>
</comment>
<keyword evidence="2" id="KW-0805">Transcription regulation</keyword>
<sequence length="581" mass="60885">MNHPGEGGGGGGGSSGDNLRLLCSAAAAEAAGAPSALPRHRLVIRQQPERSRVGSISEKMDRRPIDPPPIVQLFVHDPADPFAQDFTVSPAYFMQVLLLDETGRHTMRHIKDQQVPAMAGSMVSPLHTLRDMSMAQGAYFVFSDLSVRSEGAFRLRFDLFEIAGDTIHSRASVTSDVFVVYSPKRFPGMMESTQLSRVFADQGLRIRIRTEAGTKKRSKKHADDAAAKRQRLSVGESVPPPVSMHCLPGISGIGGPAFASGAPLAAAAAAAARGPPPCSGGLGPSGLLIFPDDNKENIPPPDALGAMLGRGPERAPALRPFCPTSRPTRPETALDLDDIAAVALLDSLSSGAPGRSAAPMQQSAGTYARPPEYIPFAPRSSAFATSPMPPILQPGPPQRLSSAPGRLGGGGVGSGSSVLDRIPGLGIGAGIPLSNYRLSAVRAPGHHHAPPATAPYLPPPQQLHHHHQQHHQHHPHRPSLYSNVIDLCLDPPGELLPPFAPPHAWDAKGSGGGSNGSKPHPGEFGTAGAPRTSGEPSISLVLQTSSILSPPHPTYEPWNGTLPTIGTLPAISTQLAQQGRL</sequence>
<dbReference type="PANTHER" id="PTHR33572:SF18">
    <property type="entry name" value="SPORE DEVELOPMENT REGULATOR VOSA"/>
    <property type="match status" value="1"/>
</dbReference>
<dbReference type="Pfam" id="PF11754">
    <property type="entry name" value="Velvet"/>
    <property type="match status" value="1"/>
</dbReference>
<proteinExistence type="predicted"/>
<dbReference type="InterPro" id="IPR037525">
    <property type="entry name" value="Velvet_dom"/>
</dbReference>
<comment type="caution">
    <text evidence="7">The sequence shown here is derived from an EMBL/GenBank/DDBJ whole genome shotgun (WGS) entry which is preliminary data.</text>
</comment>
<feature type="compositionally biased region" description="Pro residues" evidence="5">
    <location>
        <begin position="387"/>
        <end position="397"/>
    </location>
</feature>
<accession>A0A9W8HDU0</accession>
<dbReference type="InterPro" id="IPR038491">
    <property type="entry name" value="Velvet_dom_sf"/>
</dbReference>
<evidence type="ECO:0000256" key="3">
    <source>
        <dbReference type="ARBA" id="ARBA00023163"/>
    </source>
</evidence>
<feature type="region of interest" description="Disordered" evidence="5">
    <location>
        <begin position="39"/>
        <end position="62"/>
    </location>
</feature>
<dbReference type="EMBL" id="JANBUL010000104">
    <property type="protein sequence ID" value="KAJ2781446.1"/>
    <property type="molecule type" value="Genomic_DNA"/>
</dbReference>
<reference evidence="7" key="1">
    <citation type="submission" date="2022-07" db="EMBL/GenBank/DDBJ databases">
        <title>Phylogenomic reconstructions and comparative analyses of Kickxellomycotina fungi.</title>
        <authorList>
            <person name="Reynolds N.K."/>
            <person name="Stajich J.E."/>
            <person name="Barry K."/>
            <person name="Grigoriev I.V."/>
            <person name="Crous P."/>
            <person name="Smith M.E."/>
        </authorList>
    </citation>
    <scope>NUCLEOTIDE SEQUENCE</scope>
    <source>
        <strain evidence="7">NBRC 105414</strain>
    </source>
</reference>
<protein>
    <recommendedName>
        <fullName evidence="6">Velvet domain-containing protein</fullName>
    </recommendedName>
</protein>
<dbReference type="Gene3D" id="2.60.40.3960">
    <property type="entry name" value="Velvet domain"/>
    <property type="match status" value="1"/>
</dbReference>
<feature type="compositionally biased region" description="Basic residues" evidence="5">
    <location>
        <begin position="463"/>
        <end position="477"/>
    </location>
</feature>
<feature type="compositionally biased region" description="Pro residues" evidence="5">
    <location>
        <begin position="452"/>
        <end position="461"/>
    </location>
</feature>
<feature type="region of interest" description="Disordered" evidence="5">
    <location>
        <begin position="499"/>
        <end position="536"/>
    </location>
</feature>
<dbReference type="PROSITE" id="PS51821">
    <property type="entry name" value="VELVET"/>
    <property type="match status" value="1"/>
</dbReference>
<evidence type="ECO:0000256" key="4">
    <source>
        <dbReference type="ARBA" id="ARBA00023242"/>
    </source>
</evidence>
<feature type="region of interest" description="Disordered" evidence="5">
    <location>
        <begin position="384"/>
        <end position="415"/>
    </location>
</feature>
<feature type="compositionally biased region" description="Basic and acidic residues" evidence="5">
    <location>
        <begin position="47"/>
        <end position="62"/>
    </location>
</feature>
<evidence type="ECO:0000256" key="1">
    <source>
        <dbReference type="ARBA" id="ARBA00004123"/>
    </source>
</evidence>
<evidence type="ECO:0000256" key="5">
    <source>
        <dbReference type="SAM" id="MobiDB-lite"/>
    </source>
</evidence>
<feature type="domain" description="Velvet" evidence="6">
    <location>
        <begin position="35"/>
        <end position="209"/>
    </location>
</feature>
<organism evidence="7 8">
    <name type="scientific">Coemansia javaensis</name>
    <dbReference type="NCBI Taxonomy" id="2761396"/>
    <lineage>
        <taxon>Eukaryota</taxon>
        <taxon>Fungi</taxon>
        <taxon>Fungi incertae sedis</taxon>
        <taxon>Zoopagomycota</taxon>
        <taxon>Kickxellomycotina</taxon>
        <taxon>Kickxellomycetes</taxon>
        <taxon>Kickxellales</taxon>
        <taxon>Kickxellaceae</taxon>
        <taxon>Coemansia</taxon>
    </lineage>
</organism>
<gene>
    <name evidence="7" type="ORF">H4R18_002867</name>
</gene>
<evidence type="ECO:0000259" key="6">
    <source>
        <dbReference type="PROSITE" id="PS51821"/>
    </source>
</evidence>
<keyword evidence="3" id="KW-0804">Transcription</keyword>
<evidence type="ECO:0000313" key="8">
    <source>
        <dbReference type="Proteomes" id="UP001140217"/>
    </source>
</evidence>
<dbReference type="Proteomes" id="UP001140217">
    <property type="component" value="Unassembled WGS sequence"/>
</dbReference>
<dbReference type="InterPro" id="IPR021740">
    <property type="entry name" value="Velvet"/>
</dbReference>
<feature type="region of interest" description="Disordered" evidence="5">
    <location>
        <begin position="211"/>
        <end position="237"/>
    </location>
</feature>
<evidence type="ECO:0000256" key="2">
    <source>
        <dbReference type="ARBA" id="ARBA00023015"/>
    </source>
</evidence>
<evidence type="ECO:0000313" key="7">
    <source>
        <dbReference type="EMBL" id="KAJ2781446.1"/>
    </source>
</evidence>
<dbReference type="GO" id="GO:0005634">
    <property type="term" value="C:nucleus"/>
    <property type="evidence" value="ECO:0007669"/>
    <property type="project" value="UniProtKB-SubCell"/>
</dbReference>
<keyword evidence="4" id="KW-0539">Nucleus</keyword>
<dbReference type="AlphaFoldDB" id="A0A9W8HDU0"/>
<feature type="region of interest" description="Disordered" evidence="5">
    <location>
        <begin position="443"/>
        <end position="478"/>
    </location>
</feature>
<keyword evidence="8" id="KW-1185">Reference proteome</keyword>
<dbReference type="PANTHER" id="PTHR33572">
    <property type="entry name" value="SPORE DEVELOPMENT REGULATOR VOSA"/>
    <property type="match status" value="1"/>
</dbReference>